<dbReference type="GO" id="GO:0005524">
    <property type="term" value="F:ATP binding"/>
    <property type="evidence" value="ECO:0007669"/>
    <property type="project" value="UniProtKB-KW"/>
</dbReference>
<evidence type="ECO:0000259" key="6">
    <source>
        <dbReference type="PROSITE" id="PS50011"/>
    </source>
</evidence>
<evidence type="ECO:0000256" key="5">
    <source>
        <dbReference type="ARBA" id="ARBA00022840"/>
    </source>
</evidence>
<dbReference type="SUPFAM" id="SSF56112">
    <property type="entry name" value="Protein kinase-like (PK-like)"/>
    <property type="match status" value="1"/>
</dbReference>
<evidence type="ECO:0000256" key="1">
    <source>
        <dbReference type="ARBA" id="ARBA00012513"/>
    </source>
</evidence>
<dbReference type="Gene3D" id="1.10.510.10">
    <property type="entry name" value="Transferase(Phosphotransferase) domain 1"/>
    <property type="match status" value="1"/>
</dbReference>
<dbReference type="InterPro" id="IPR011009">
    <property type="entry name" value="Kinase-like_dom_sf"/>
</dbReference>
<name>A0A2T2NRV0_CORCC</name>
<keyword evidence="4 7" id="KW-0418">Kinase</keyword>
<dbReference type="PROSITE" id="PS50011">
    <property type="entry name" value="PROTEIN_KINASE_DOM"/>
    <property type="match status" value="1"/>
</dbReference>
<dbReference type="PANTHER" id="PTHR43671">
    <property type="entry name" value="SERINE/THREONINE-PROTEIN KINASE NEK"/>
    <property type="match status" value="1"/>
</dbReference>
<keyword evidence="5" id="KW-0067">ATP-binding</keyword>
<proteinExistence type="predicted"/>
<evidence type="ECO:0000256" key="2">
    <source>
        <dbReference type="ARBA" id="ARBA00022679"/>
    </source>
</evidence>
<dbReference type="InterPro" id="IPR000719">
    <property type="entry name" value="Prot_kinase_dom"/>
</dbReference>
<reference evidence="7 8" key="1">
    <citation type="journal article" date="2018" name="Front. Microbiol.">
        <title>Genome-Wide Analysis of Corynespora cassiicola Leaf Fall Disease Putative Effectors.</title>
        <authorList>
            <person name="Lopez D."/>
            <person name="Ribeiro S."/>
            <person name="Label P."/>
            <person name="Fumanal B."/>
            <person name="Venisse J.S."/>
            <person name="Kohler A."/>
            <person name="de Oliveira R.R."/>
            <person name="Labutti K."/>
            <person name="Lipzen A."/>
            <person name="Lail K."/>
            <person name="Bauer D."/>
            <person name="Ohm R.A."/>
            <person name="Barry K.W."/>
            <person name="Spatafora J."/>
            <person name="Grigoriev I.V."/>
            <person name="Martin F.M."/>
            <person name="Pujade-Renaud V."/>
        </authorList>
    </citation>
    <scope>NUCLEOTIDE SEQUENCE [LARGE SCALE GENOMIC DNA]</scope>
    <source>
        <strain evidence="7 8">Philippines</strain>
    </source>
</reference>
<dbReference type="Proteomes" id="UP000240883">
    <property type="component" value="Unassembled WGS sequence"/>
</dbReference>
<dbReference type="EMBL" id="KZ678134">
    <property type="protein sequence ID" value="PSN68099.1"/>
    <property type="molecule type" value="Genomic_DNA"/>
</dbReference>
<dbReference type="PROSITE" id="PS00108">
    <property type="entry name" value="PROTEIN_KINASE_ST"/>
    <property type="match status" value="1"/>
</dbReference>
<dbReference type="OrthoDB" id="310217at2759"/>
<evidence type="ECO:0000313" key="8">
    <source>
        <dbReference type="Proteomes" id="UP000240883"/>
    </source>
</evidence>
<sequence>MTSKRFEFIRDHHGASQEGCNNGGISLYKDRETGNRVILKNFSADSCTKGIAKREIRILASLRHPNITRLVDYQLSKHSARAGMYLEYCDQGDLDLLIKRNRHNGKRVDEAYMWHIFESLAAAVQCCHEGPRSTRSGGGGGGGWEWCIHRDIKPGNVLLSSTTQDGVPLPRDHDFAFPRVVLGDFGQAMERSRYEYEARRNPREANLLNDPIDRQCRTPEMPYYGVYMDIYQVGLVMYCLAHLVLDAGNTMERVPSSVFKGIARESVGRRYSEPLNRIVRRCLDMDPESRPSAGELLASIMRNRPRA</sequence>
<dbReference type="EC" id="2.7.11.1" evidence="1"/>
<evidence type="ECO:0000256" key="3">
    <source>
        <dbReference type="ARBA" id="ARBA00022741"/>
    </source>
</evidence>
<dbReference type="PANTHER" id="PTHR43671:SF13">
    <property type="entry name" value="SERINE_THREONINE-PROTEIN KINASE NEK2"/>
    <property type="match status" value="1"/>
</dbReference>
<dbReference type="AlphaFoldDB" id="A0A2T2NRV0"/>
<gene>
    <name evidence="7" type="ORF">BS50DRAFT_357105</name>
</gene>
<feature type="domain" description="Protein kinase" evidence="6">
    <location>
        <begin position="1"/>
        <end position="307"/>
    </location>
</feature>
<protein>
    <recommendedName>
        <fullName evidence="1">non-specific serine/threonine protein kinase</fullName>
        <ecNumber evidence="1">2.7.11.1</ecNumber>
    </recommendedName>
</protein>
<evidence type="ECO:0000313" key="7">
    <source>
        <dbReference type="EMBL" id="PSN68099.1"/>
    </source>
</evidence>
<dbReference type="GO" id="GO:0004674">
    <property type="term" value="F:protein serine/threonine kinase activity"/>
    <property type="evidence" value="ECO:0007669"/>
    <property type="project" value="UniProtKB-EC"/>
</dbReference>
<keyword evidence="3" id="KW-0547">Nucleotide-binding</keyword>
<dbReference type="Gene3D" id="3.30.200.20">
    <property type="entry name" value="Phosphorylase Kinase, domain 1"/>
    <property type="match status" value="1"/>
</dbReference>
<dbReference type="Pfam" id="PF00069">
    <property type="entry name" value="Pkinase"/>
    <property type="match status" value="1"/>
</dbReference>
<accession>A0A2T2NRV0</accession>
<dbReference type="STRING" id="1448308.A0A2T2NRV0"/>
<evidence type="ECO:0000256" key="4">
    <source>
        <dbReference type="ARBA" id="ARBA00022777"/>
    </source>
</evidence>
<dbReference type="SMART" id="SM00220">
    <property type="entry name" value="S_TKc"/>
    <property type="match status" value="1"/>
</dbReference>
<dbReference type="InterPro" id="IPR008271">
    <property type="entry name" value="Ser/Thr_kinase_AS"/>
</dbReference>
<keyword evidence="2" id="KW-0808">Transferase</keyword>
<dbReference type="InterPro" id="IPR050660">
    <property type="entry name" value="NEK_Ser/Thr_kinase"/>
</dbReference>
<keyword evidence="8" id="KW-1185">Reference proteome</keyword>
<organism evidence="7 8">
    <name type="scientific">Corynespora cassiicola Philippines</name>
    <dbReference type="NCBI Taxonomy" id="1448308"/>
    <lineage>
        <taxon>Eukaryota</taxon>
        <taxon>Fungi</taxon>
        <taxon>Dikarya</taxon>
        <taxon>Ascomycota</taxon>
        <taxon>Pezizomycotina</taxon>
        <taxon>Dothideomycetes</taxon>
        <taxon>Pleosporomycetidae</taxon>
        <taxon>Pleosporales</taxon>
        <taxon>Corynesporascaceae</taxon>
        <taxon>Corynespora</taxon>
    </lineage>
</organism>